<name>A0ABP9UDZ2_9BACT</name>
<comment type="caution">
    <text evidence="2">The sequence shown here is derived from an EMBL/GenBank/DDBJ whole genome shotgun (WGS) entry which is preliminary data.</text>
</comment>
<protein>
    <recommendedName>
        <fullName evidence="4">Ribose-5-phosphate isomerase</fullName>
    </recommendedName>
</protein>
<organism evidence="2 3">
    <name type="scientific">Ureaplasma ceti</name>
    <dbReference type="NCBI Taxonomy" id="3119530"/>
    <lineage>
        <taxon>Bacteria</taxon>
        <taxon>Bacillati</taxon>
        <taxon>Mycoplasmatota</taxon>
        <taxon>Mycoplasmoidales</taxon>
        <taxon>Mycoplasmoidaceae</taxon>
        <taxon>Ureaplasma</taxon>
    </lineage>
</organism>
<evidence type="ECO:0000313" key="3">
    <source>
        <dbReference type="Proteomes" id="UP001449582"/>
    </source>
</evidence>
<keyword evidence="3" id="KW-1185">Reference proteome</keyword>
<dbReference type="InterPro" id="IPR003500">
    <property type="entry name" value="RpiB_LacA_LacB"/>
</dbReference>
<evidence type="ECO:0000313" key="2">
    <source>
        <dbReference type="EMBL" id="GAA5414944.1"/>
    </source>
</evidence>
<dbReference type="SUPFAM" id="SSF89623">
    <property type="entry name" value="Ribose/Galactose isomerase RpiB/AlsB"/>
    <property type="match status" value="1"/>
</dbReference>
<dbReference type="Proteomes" id="UP001449582">
    <property type="component" value="Unassembled WGS sequence"/>
</dbReference>
<accession>A0ABP9UDZ2</accession>
<comment type="similarity">
    <text evidence="1">Belongs to the LacAB/RpiB family.</text>
</comment>
<dbReference type="PANTHER" id="PTHR30345:SF0">
    <property type="entry name" value="DNA DAMAGE-REPAIR_TOLERATION PROTEIN DRT102"/>
    <property type="match status" value="1"/>
</dbReference>
<dbReference type="NCBIfam" id="TIGR00689">
    <property type="entry name" value="rpiB_lacA_lacB"/>
    <property type="match status" value="1"/>
</dbReference>
<dbReference type="InterPro" id="IPR036569">
    <property type="entry name" value="RpiB_LacA_LacB_sf"/>
</dbReference>
<reference evidence="2" key="1">
    <citation type="submission" date="2024-02" db="EMBL/GenBank/DDBJ databases">
        <title>Draft genome sequence of new strains in genus Ureaplasma.</title>
        <authorList>
            <person name="Nakajima Y."/>
            <person name="Segawa T."/>
        </authorList>
    </citation>
    <scope>NUCLEOTIDE SEQUENCE [LARGE SCALE GENOMIC DNA]</scope>
    <source>
        <strain evidence="2">OM1</strain>
    </source>
</reference>
<dbReference type="RefSeq" id="WP_353290104.1">
    <property type="nucleotide sequence ID" value="NZ_BAABQM010000005.1"/>
</dbReference>
<dbReference type="EMBL" id="BAABQM010000005">
    <property type="protein sequence ID" value="GAA5414944.1"/>
    <property type="molecule type" value="Genomic_DNA"/>
</dbReference>
<evidence type="ECO:0008006" key="4">
    <source>
        <dbReference type="Google" id="ProtNLM"/>
    </source>
</evidence>
<dbReference type="Pfam" id="PF02502">
    <property type="entry name" value="LacAB_rpiB"/>
    <property type="match status" value="1"/>
</dbReference>
<gene>
    <name evidence="2" type="ORF">UREOM_6550</name>
</gene>
<dbReference type="Gene3D" id="3.40.1400.10">
    <property type="entry name" value="Sugar-phosphate isomerase, RpiB/LacA/LacB"/>
    <property type="match status" value="1"/>
</dbReference>
<proteinExistence type="inferred from homology"/>
<sequence>MTNNLPVIYLGGDHASFFEREKIQKHLFSLGFQVISEGSYDDTPTNYAQYAIKVGNKVQENPNSVGIVMCGSGIGVNIAINKVRGVKSTLVYSNHGALQAKDKHFNAIALGTRFMPYFKLEQLVDTFLGVDKLDTLEVGVAHADKEGKELTFKTLNLIIDSKETDTVSLEDDSRSMDKLDKWANTDLKDK</sequence>
<evidence type="ECO:0000256" key="1">
    <source>
        <dbReference type="ARBA" id="ARBA00008754"/>
    </source>
</evidence>
<dbReference type="PANTHER" id="PTHR30345">
    <property type="entry name" value="RIBOSE-5-PHOSPHATE ISOMERASE B"/>
    <property type="match status" value="1"/>
</dbReference>